<dbReference type="Pfam" id="PF07331">
    <property type="entry name" value="TctB"/>
    <property type="match status" value="1"/>
</dbReference>
<reference evidence="3 4" key="1">
    <citation type="submission" date="2018-06" db="EMBL/GenBank/DDBJ databases">
        <title>Genomic Encyclopedia of Archaeal and Bacterial Type Strains, Phase II (KMG-II): from individual species to whole genera.</title>
        <authorList>
            <person name="Goeker M."/>
        </authorList>
    </citation>
    <scope>NUCLEOTIDE SEQUENCE [LARGE SCALE GENOMIC DNA]</scope>
    <source>
        <strain evidence="3 4">KACC 16626</strain>
    </source>
</reference>
<evidence type="ECO:0000259" key="2">
    <source>
        <dbReference type="Pfam" id="PF07331"/>
    </source>
</evidence>
<evidence type="ECO:0000313" key="3">
    <source>
        <dbReference type="EMBL" id="PYF03714.1"/>
    </source>
</evidence>
<feature type="transmembrane region" description="Helical" evidence="1">
    <location>
        <begin position="120"/>
        <end position="141"/>
    </location>
</feature>
<feature type="transmembrane region" description="Helical" evidence="1">
    <location>
        <begin position="43"/>
        <end position="63"/>
    </location>
</feature>
<dbReference type="Proteomes" id="UP000247416">
    <property type="component" value="Unassembled WGS sequence"/>
</dbReference>
<feature type="transmembrane region" description="Helical" evidence="1">
    <location>
        <begin position="75"/>
        <end position="108"/>
    </location>
</feature>
<sequence>MTFKLGNIIFSVAFLSIGFYFLIDTFQIQNLVSGNDVGPRAFPLLVAIGLIIFSGINLMTSIFEKNIEKLKFQNFTKVVLTMVGLVIFLILISAFNFYIASIIMIPILLWINDVRKVTRLGFSTVITIAFIFVVFDFLLGIPIP</sequence>
<feature type="domain" description="DUF1468" evidence="2">
    <location>
        <begin position="9"/>
        <end position="144"/>
    </location>
</feature>
<dbReference type="InterPro" id="IPR009936">
    <property type="entry name" value="DUF1468"/>
</dbReference>
<dbReference type="OrthoDB" id="1683098at2"/>
<dbReference type="EMBL" id="QJTJ01000028">
    <property type="protein sequence ID" value="PYF03714.1"/>
    <property type="molecule type" value="Genomic_DNA"/>
</dbReference>
<keyword evidence="1" id="KW-1133">Transmembrane helix</keyword>
<gene>
    <name evidence="3" type="ORF">BJ095_12817</name>
</gene>
<keyword evidence="1" id="KW-0812">Transmembrane</keyword>
<dbReference type="AlphaFoldDB" id="A0A318TGA4"/>
<evidence type="ECO:0000313" key="4">
    <source>
        <dbReference type="Proteomes" id="UP000247416"/>
    </source>
</evidence>
<dbReference type="RefSeq" id="WP_107936834.1">
    <property type="nucleotide sequence ID" value="NZ_CP085009.1"/>
</dbReference>
<keyword evidence="1" id="KW-0472">Membrane</keyword>
<proteinExistence type="predicted"/>
<evidence type="ECO:0000256" key="1">
    <source>
        <dbReference type="SAM" id="Phobius"/>
    </source>
</evidence>
<feature type="transmembrane region" description="Helical" evidence="1">
    <location>
        <begin position="5"/>
        <end position="23"/>
    </location>
</feature>
<accession>A0A318TGA4</accession>
<organism evidence="3 4">
    <name type="scientific">Ureibacillus chungkukjangi</name>
    <dbReference type="NCBI Taxonomy" id="1202712"/>
    <lineage>
        <taxon>Bacteria</taxon>
        <taxon>Bacillati</taxon>
        <taxon>Bacillota</taxon>
        <taxon>Bacilli</taxon>
        <taxon>Bacillales</taxon>
        <taxon>Caryophanaceae</taxon>
        <taxon>Ureibacillus</taxon>
    </lineage>
</organism>
<name>A0A318TGA4_9BACL</name>
<comment type="caution">
    <text evidence="3">The sequence shown here is derived from an EMBL/GenBank/DDBJ whole genome shotgun (WGS) entry which is preliminary data.</text>
</comment>
<keyword evidence="4" id="KW-1185">Reference proteome</keyword>
<protein>
    <submittedName>
        <fullName evidence="3">Tripartite tricarboxylate transporter TctB family protein</fullName>
    </submittedName>
</protein>